<feature type="compositionally biased region" description="Low complexity" evidence="4">
    <location>
        <begin position="327"/>
        <end position="349"/>
    </location>
</feature>
<evidence type="ECO:0000256" key="5">
    <source>
        <dbReference type="SAM" id="Phobius"/>
    </source>
</evidence>
<dbReference type="EMBL" id="CAJNYU010000007">
    <property type="protein sequence ID" value="CAF3311005.1"/>
    <property type="molecule type" value="Genomic_DNA"/>
</dbReference>
<comment type="caution">
    <text evidence="7">The sequence shown here is derived from an EMBL/GenBank/DDBJ whole genome shotgun (WGS) entry which is preliminary data.</text>
</comment>
<dbReference type="InterPro" id="IPR002172">
    <property type="entry name" value="LDrepeatLR_classA_rpt"/>
</dbReference>
<reference evidence="7" key="1">
    <citation type="submission" date="2021-02" db="EMBL/GenBank/DDBJ databases">
        <authorList>
            <person name="Nowell W R."/>
        </authorList>
    </citation>
    <scope>NUCLEOTIDE SEQUENCE</scope>
</reference>
<feature type="region of interest" description="Disordered" evidence="4">
    <location>
        <begin position="148"/>
        <end position="173"/>
    </location>
</feature>
<organism evidence="7 8">
    <name type="scientific">Rotaria socialis</name>
    <dbReference type="NCBI Taxonomy" id="392032"/>
    <lineage>
        <taxon>Eukaryota</taxon>
        <taxon>Metazoa</taxon>
        <taxon>Spiralia</taxon>
        <taxon>Gnathifera</taxon>
        <taxon>Rotifera</taxon>
        <taxon>Eurotatoria</taxon>
        <taxon>Bdelloidea</taxon>
        <taxon>Philodinida</taxon>
        <taxon>Philodinidae</taxon>
        <taxon>Rotaria</taxon>
    </lineage>
</organism>
<dbReference type="PROSITE" id="PS01209">
    <property type="entry name" value="LDLRA_1"/>
    <property type="match status" value="1"/>
</dbReference>
<feature type="coiled-coil region" evidence="3">
    <location>
        <begin position="370"/>
        <end position="411"/>
    </location>
</feature>
<feature type="compositionally biased region" description="Low complexity" evidence="4">
    <location>
        <begin position="187"/>
        <end position="208"/>
    </location>
</feature>
<keyword evidence="5" id="KW-0812">Transmembrane</keyword>
<dbReference type="SMART" id="SM00192">
    <property type="entry name" value="LDLa"/>
    <property type="match status" value="2"/>
</dbReference>
<dbReference type="GO" id="GO:0003700">
    <property type="term" value="F:DNA-binding transcription factor activity"/>
    <property type="evidence" value="ECO:0007669"/>
    <property type="project" value="InterPro"/>
</dbReference>
<evidence type="ECO:0000256" key="3">
    <source>
        <dbReference type="SAM" id="Coils"/>
    </source>
</evidence>
<dbReference type="PRINTS" id="PR00261">
    <property type="entry name" value="LDLRECEPTOR"/>
</dbReference>
<feature type="transmembrane region" description="Helical" evidence="5">
    <location>
        <begin position="658"/>
        <end position="688"/>
    </location>
</feature>
<evidence type="ECO:0000313" key="8">
    <source>
        <dbReference type="Proteomes" id="UP000663869"/>
    </source>
</evidence>
<feature type="region of interest" description="Disordered" evidence="4">
    <location>
        <begin position="312"/>
        <end position="369"/>
    </location>
</feature>
<feature type="compositionally biased region" description="Basic and acidic residues" evidence="4">
    <location>
        <begin position="351"/>
        <end position="368"/>
    </location>
</feature>
<dbReference type="Gene3D" id="1.20.5.170">
    <property type="match status" value="1"/>
</dbReference>
<keyword evidence="3" id="KW-0175">Coiled coil</keyword>
<dbReference type="PANTHER" id="PTHR24652">
    <property type="entry name" value="LOW-DENSITY LIPOPROTEIN RECEPTOR CLASS A DOMAIN-CONTAINING PROTEIN 2"/>
    <property type="match status" value="1"/>
</dbReference>
<comment type="caution">
    <text evidence="2">Lacks conserved residue(s) required for the propagation of feature annotation.</text>
</comment>
<dbReference type="SUPFAM" id="SSF57424">
    <property type="entry name" value="LDL receptor-like module"/>
    <property type="match status" value="1"/>
</dbReference>
<evidence type="ECO:0000256" key="4">
    <source>
        <dbReference type="SAM" id="MobiDB-lite"/>
    </source>
</evidence>
<dbReference type="CDD" id="cd00112">
    <property type="entry name" value="LDLa"/>
    <property type="match status" value="2"/>
</dbReference>
<dbReference type="InterPro" id="IPR004827">
    <property type="entry name" value="bZIP"/>
</dbReference>
<dbReference type="AlphaFoldDB" id="A0A817SV85"/>
<dbReference type="InterPro" id="IPR036055">
    <property type="entry name" value="LDL_receptor-like_sf"/>
</dbReference>
<dbReference type="Gene3D" id="2.40.128.620">
    <property type="match status" value="1"/>
</dbReference>
<accession>A0A817SV85</accession>
<evidence type="ECO:0000256" key="1">
    <source>
        <dbReference type="ARBA" id="ARBA00023157"/>
    </source>
</evidence>
<dbReference type="PANTHER" id="PTHR24652:SF67">
    <property type="entry name" value="LOW-DENSITY LIPOPROTEIN RECEPTOR CLASS A DOMAIN-CONTAINING PROTEIN 2"/>
    <property type="match status" value="1"/>
</dbReference>
<dbReference type="PROSITE" id="PS50217">
    <property type="entry name" value="BZIP"/>
    <property type="match status" value="1"/>
</dbReference>
<gene>
    <name evidence="7" type="ORF">FME351_LOCUS400</name>
</gene>
<dbReference type="PROSITE" id="PS00036">
    <property type="entry name" value="BZIP_BASIC"/>
    <property type="match status" value="1"/>
</dbReference>
<dbReference type="InterPro" id="IPR042333">
    <property type="entry name" value="LRAD2/Mig-13-like"/>
</dbReference>
<sequence length="1000" mass="111828">MDAEFSSSMLDTPSLMTPNIILNPMNPMMYKISHDASSAEISNNDNNDASANPPSITTTTATIINDESSSATSNEIKLSKIKDDLKQSFTQPRKPTESFFQQMAKAGRLRVESMVVSPTQDDSTPIEIPSTADVMNVLESFTKYPTQDTIDREATTTLTSDNNHLETSASHNMGMIVSPKKKLLIRSQSHTEPSSPSSVSTNQFSQSQRNNFDDTGSLDDEHRSFNNSDFQRTNDVPIVVRAMDSSSQLDNNIKLSYTIQLPLDQNGVHSTIIKQQPIVSNNKRTFQQAIIGGPTPKATSIVISQQPVVNEVSSSNQLVSGKRQKTISTNNKSSSPSFSPPINDNNNIGSDDDRRKHIRDSNREAARRCRERRRNYIEQLEGNLEQCKSEIKQLNEKLSLAERENTQLRAILTETKRFHTVSDLSSNDSMVNFVNVISTNGVDLNVESTDGNKNMKFIFFIVFIPAILSTPLHDIRIEEDDDCWSHEKNTTIHRRHAILVKFSSKVAYGKDDCSVHIYNPWLSDMQNGFGLFLSQEMDCSSTLTVDCLPNATLTDQTKPSPIQFTCHTSQNKIEMACSALSLTFRRNIQIPEIKKTTFVQVVALAKEPCIDDDILFQCPDDYPNSCIDKKLKCNGRSECDSGDDERDCHPAPPSGVPIFILVLMLLVFLFLLCILSIACICCCFRSVFNGIVRRVRARKGNKSTEKNNIATTGEDAVLMKELTTPTTTVEISSKNRTEAGPLIIDSTKPMYPTKVTYFNLENTYGPYCNPKSKFTPDAGIVRYAGTPWIGKCVLNIQSCCLPTFPNGSLMPDLPLSTRFYVHLLAQPLCSTENVTVTSESGETTLIDCHTKNGTEYFFDTELLTIEYHRSKKLPLSKFSMVVTPLKIKTRMYSKCGFDCFSDKYCIDRSLVCDRYKNCPNNVDEAYCEYSHHHEPLSFRAKLILSFVLLTIITLTVSSILICYFCCGITDNNLGTTSKERKSLHGDREETDVAVSPLSIP</sequence>
<name>A0A817SV85_9BILA</name>
<dbReference type="Proteomes" id="UP000663869">
    <property type="component" value="Unassembled WGS sequence"/>
</dbReference>
<evidence type="ECO:0000256" key="2">
    <source>
        <dbReference type="PROSITE-ProRule" id="PRU00124"/>
    </source>
</evidence>
<feature type="transmembrane region" description="Helical" evidence="5">
    <location>
        <begin position="942"/>
        <end position="961"/>
    </location>
</feature>
<dbReference type="InterPro" id="IPR046347">
    <property type="entry name" value="bZIP_sf"/>
</dbReference>
<keyword evidence="5" id="KW-1133">Transmembrane helix</keyword>
<proteinExistence type="predicted"/>
<dbReference type="InterPro" id="IPR023415">
    <property type="entry name" value="LDLR_class-A_CS"/>
</dbReference>
<keyword evidence="5" id="KW-0472">Membrane</keyword>
<keyword evidence="1 2" id="KW-1015">Disulfide bond</keyword>
<dbReference type="SUPFAM" id="SSF57959">
    <property type="entry name" value="Leucine zipper domain"/>
    <property type="match status" value="1"/>
</dbReference>
<feature type="region of interest" description="Disordered" evidence="4">
    <location>
        <begin position="185"/>
        <end position="230"/>
    </location>
</feature>
<feature type="region of interest" description="Disordered" evidence="4">
    <location>
        <begin position="978"/>
        <end position="1000"/>
    </location>
</feature>
<feature type="domain" description="BZIP" evidence="6">
    <location>
        <begin position="352"/>
        <end position="415"/>
    </location>
</feature>
<feature type="compositionally biased region" description="Polar residues" evidence="4">
    <location>
        <begin position="155"/>
        <end position="171"/>
    </location>
</feature>
<protein>
    <recommendedName>
        <fullName evidence="6">BZIP domain-containing protein</fullName>
    </recommendedName>
</protein>
<feature type="compositionally biased region" description="Basic and acidic residues" evidence="4">
    <location>
        <begin position="978"/>
        <end position="987"/>
    </location>
</feature>
<dbReference type="Pfam" id="PF00170">
    <property type="entry name" value="bZIP_1"/>
    <property type="match status" value="1"/>
</dbReference>
<dbReference type="PROSITE" id="PS50068">
    <property type="entry name" value="LDLRA_2"/>
    <property type="match status" value="2"/>
</dbReference>
<feature type="disulfide bond" evidence="2">
    <location>
        <begin position="633"/>
        <end position="648"/>
    </location>
</feature>
<evidence type="ECO:0000259" key="6">
    <source>
        <dbReference type="PROSITE" id="PS50217"/>
    </source>
</evidence>
<evidence type="ECO:0000313" key="7">
    <source>
        <dbReference type="EMBL" id="CAF3311005.1"/>
    </source>
</evidence>
<dbReference type="SMART" id="SM00338">
    <property type="entry name" value="BRLZ"/>
    <property type="match status" value="1"/>
</dbReference>
<feature type="disulfide bond" evidence="2">
    <location>
        <begin position="912"/>
        <end position="927"/>
    </location>
</feature>